<organism evidence="1 2">
    <name type="scientific">Rhizobium soli</name>
    <dbReference type="NCBI Taxonomy" id="424798"/>
    <lineage>
        <taxon>Bacteria</taxon>
        <taxon>Pseudomonadati</taxon>
        <taxon>Pseudomonadota</taxon>
        <taxon>Alphaproteobacteria</taxon>
        <taxon>Hyphomicrobiales</taxon>
        <taxon>Rhizobiaceae</taxon>
        <taxon>Rhizobium/Agrobacterium group</taxon>
        <taxon>Rhizobium</taxon>
    </lineage>
</organism>
<gene>
    <name evidence="1" type="ORF">F4695_000499</name>
</gene>
<accession>A0A7X0JH46</accession>
<sequence>MNQDLTRSDVMSDPLISQLREADQIGNAAFAQLLESAARRQTSLMMDKLNQERADAFYRRLDIVCSKHKKS</sequence>
<name>A0A7X0JH46_9HYPH</name>
<comment type="caution">
    <text evidence="1">The sequence shown here is derived from an EMBL/GenBank/DDBJ whole genome shotgun (WGS) entry which is preliminary data.</text>
</comment>
<dbReference type="EMBL" id="JACHBU010000001">
    <property type="protein sequence ID" value="MBB6507180.1"/>
    <property type="molecule type" value="Genomic_DNA"/>
</dbReference>
<dbReference type="Proteomes" id="UP000585437">
    <property type="component" value="Unassembled WGS sequence"/>
</dbReference>
<evidence type="ECO:0000313" key="1">
    <source>
        <dbReference type="EMBL" id="MBB6507180.1"/>
    </source>
</evidence>
<protein>
    <submittedName>
        <fullName evidence="1">Uncharacterized protein</fullName>
    </submittedName>
</protein>
<keyword evidence="2" id="KW-1185">Reference proteome</keyword>
<dbReference type="RefSeq" id="WP_062455558.1">
    <property type="nucleotide sequence ID" value="NZ_JACHBU010000001.1"/>
</dbReference>
<proteinExistence type="predicted"/>
<evidence type="ECO:0000313" key="2">
    <source>
        <dbReference type="Proteomes" id="UP000585437"/>
    </source>
</evidence>
<dbReference type="AlphaFoldDB" id="A0A7X0JH46"/>
<reference evidence="1 2" key="1">
    <citation type="submission" date="2020-08" db="EMBL/GenBank/DDBJ databases">
        <title>The Agave Microbiome: Exploring the role of microbial communities in plant adaptations to desert environments.</title>
        <authorList>
            <person name="Partida-Martinez L.P."/>
        </authorList>
    </citation>
    <scope>NUCLEOTIDE SEQUENCE [LARGE SCALE GENOMIC DNA]</scope>
    <source>
        <strain evidence="1 2">AS3.12</strain>
    </source>
</reference>